<dbReference type="EMBL" id="JAIEZQ010000001">
    <property type="protein sequence ID" value="MBY9074404.1"/>
    <property type="molecule type" value="Genomic_DNA"/>
</dbReference>
<dbReference type="InterPro" id="IPR051052">
    <property type="entry name" value="Diverse_substrate_MTase"/>
</dbReference>
<organism evidence="6 7">
    <name type="scientific">Nocardioides jiangsuensis</name>
    <dbReference type="NCBI Taxonomy" id="2866161"/>
    <lineage>
        <taxon>Bacteria</taxon>
        <taxon>Bacillati</taxon>
        <taxon>Actinomycetota</taxon>
        <taxon>Actinomycetes</taxon>
        <taxon>Propionibacteriales</taxon>
        <taxon>Nocardioidaceae</taxon>
        <taxon>Nocardioides</taxon>
    </lineage>
</organism>
<dbReference type="InterPro" id="IPR029063">
    <property type="entry name" value="SAM-dependent_MTases_sf"/>
</dbReference>
<keyword evidence="3" id="KW-0808">Transferase</keyword>
<name>A0ABS7RHA2_9ACTN</name>
<keyword evidence="2 6" id="KW-0489">Methyltransferase</keyword>
<dbReference type="PANTHER" id="PTHR44942">
    <property type="entry name" value="METHYLTRANSF_11 DOMAIN-CONTAINING PROTEIN"/>
    <property type="match status" value="1"/>
</dbReference>
<dbReference type="GO" id="GO:0032259">
    <property type="term" value="P:methylation"/>
    <property type="evidence" value="ECO:0007669"/>
    <property type="project" value="UniProtKB-KW"/>
</dbReference>
<reference evidence="6 7" key="1">
    <citation type="submission" date="2021-08" db="EMBL/GenBank/DDBJ databases">
        <title>Nocardioides bacterium WL0053 sp. nov., isolated from the sediment.</title>
        <authorList>
            <person name="Wang L."/>
            <person name="Zhang D."/>
            <person name="Zhang A."/>
        </authorList>
    </citation>
    <scope>NUCLEOTIDE SEQUENCE [LARGE SCALE GENOMIC DNA]</scope>
    <source>
        <strain evidence="6 7">WL0053</strain>
    </source>
</reference>
<dbReference type="GO" id="GO:0008168">
    <property type="term" value="F:methyltransferase activity"/>
    <property type="evidence" value="ECO:0007669"/>
    <property type="project" value="UniProtKB-KW"/>
</dbReference>
<gene>
    <name evidence="6" type="ORF">K1X13_06190</name>
</gene>
<dbReference type="Proteomes" id="UP000754710">
    <property type="component" value="Unassembled WGS sequence"/>
</dbReference>
<accession>A0ABS7RHA2</accession>
<evidence type="ECO:0000313" key="7">
    <source>
        <dbReference type="Proteomes" id="UP000754710"/>
    </source>
</evidence>
<keyword evidence="7" id="KW-1185">Reference proteome</keyword>
<evidence type="ECO:0000256" key="3">
    <source>
        <dbReference type="ARBA" id="ARBA00022679"/>
    </source>
</evidence>
<evidence type="ECO:0000256" key="1">
    <source>
        <dbReference type="ARBA" id="ARBA00008361"/>
    </source>
</evidence>
<protein>
    <submittedName>
        <fullName evidence="6">Class I SAM-dependent methyltransferase</fullName>
    </submittedName>
</protein>
<dbReference type="InterPro" id="IPR013216">
    <property type="entry name" value="Methyltransf_11"/>
</dbReference>
<comment type="similarity">
    <text evidence="1">Belongs to the methyltransferase superfamily.</text>
</comment>
<dbReference type="Gene3D" id="3.40.50.150">
    <property type="entry name" value="Vaccinia Virus protein VP39"/>
    <property type="match status" value="1"/>
</dbReference>
<sequence length="277" mass="30644">MTSLPPPLPDVEHARSFDLVADAYDRGRPTYPREAARWLAGPERGRILELGAGTGKLTEQLTALGHAVLATDPSSAMLARLRDRAPRARCAVAAAEALPVPARSVDVVVSAQAFHWFDPARALPEAARTLRPGGHLALVWNQRDERIPWVRRLSGLLGTAPGPEVALPALEESELFEEVESRTFRFWQPLTPQSLRDLVTSRSSVAVMSDLERERVLRKVDELYEEYGRGADGMLLPYVTHAYRARVRPQAAPPSSGRPTRVHPDDVDTDALLIDFR</sequence>
<dbReference type="PANTHER" id="PTHR44942:SF4">
    <property type="entry name" value="METHYLTRANSFERASE TYPE 11 DOMAIN-CONTAINING PROTEIN"/>
    <property type="match status" value="1"/>
</dbReference>
<proteinExistence type="inferred from homology"/>
<evidence type="ECO:0000256" key="4">
    <source>
        <dbReference type="SAM" id="MobiDB-lite"/>
    </source>
</evidence>
<evidence type="ECO:0000256" key="2">
    <source>
        <dbReference type="ARBA" id="ARBA00022603"/>
    </source>
</evidence>
<dbReference type="Pfam" id="PF08241">
    <property type="entry name" value="Methyltransf_11"/>
    <property type="match status" value="1"/>
</dbReference>
<evidence type="ECO:0000259" key="5">
    <source>
        <dbReference type="Pfam" id="PF08241"/>
    </source>
</evidence>
<feature type="region of interest" description="Disordered" evidence="4">
    <location>
        <begin position="248"/>
        <end position="268"/>
    </location>
</feature>
<dbReference type="CDD" id="cd02440">
    <property type="entry name" value="AdoMet_MTases"/>
    <property type="match status" value="1"/>
</dbReference>
<comment type="caution">
    <text evidence="6">The sequence shown here is derived from an EMBL/GenBank/DDBJ whole genome shotgun (WGS) entry which is preliminary data.</text>
</comment>
<dbReference type="SUPFAM" id="SSF53335">
    <property type="entry name" value="S-adenosyl-L-methionine-dependent methyltransferases"/>
    <property type="match status" value="1"/>
</dbReference>
<dbReference type="RefSeq" id="WP_221024086.1">
    <property type="nucleotide sequence ID" value="NZ_JAIEZQ010000001.1"/>
</dbReference>
<feature type="domain" description="Methyltransferase type 11" evidence="5">
    <location>
        <begin position="48"/>
        <end position="137"/>
    </location>
</feature>
<evidence type="ECO:0000313" key="6">
    <source>
        <dbReference type="EMBL" id="MBY9074404.1"/>
    </source>
</evidence>